<feature type="compositionally biased region" description="Acidic residues" evidence="1">
    <location>
        <begin position="189"/>
        <end position="199"/>
    </location>
</feature>
<dbReference type="EMBL" id="CP099429">
    <property type="protein sequence ID" value="USW59103.1"/>
    <property type="molecule type" value="Genomic_DNA"/>
</dbReference>
<evidence type="ECO:0000313" key="2">
    <source>
        <dbReference type="EMBL" id="USW59103.1"/>
    </source>
</evidence>
<organism evidence="2 3">
    <name type="scientific">Septoria linicola</name>
    <dbReference type="NCBI Taxonomy" id="215465"/>
    <lineage>
        <taxon>Eukaryota</taxon>
        <taxon>Fungi</taxon>
        <taxon>Dikarya</taxon>
        <taxon>Ascomycota</taxon>
        <taxon>Pezizomycotina</taxon>
        <taxon>Dothideomycetes</taxon>
        <taxon>Dothideomycetidae</taxon>
        <taxon>Mycosphaerellales</taxon>
        <taxon>Mycosphaerellaceae</taxon>
        <taxon>Septoria</taxon>
    </lineage>
</organism>
<name>A0A9Q9ES04_9PEZI</name>
<feature type="compositionally biased region" description="Basic and acidic residues" evidence="1">
    <location>
        <begin position="75"/>
        <end position="96"/>
    </location>
</feature>
<sequence>MGIFRSPSQLLKKRKASSEAGEDKVETAASTAEGTPEASADTPAPTNPLPPAPSTTELLLRSDREKSQTAYQRAQKAEAAYRAKKNAERARNDYKSSKSHIKTSCIELKLGIKTAFSSARSSPSVLKEKQHNAGSKKAVRRQEKEEEKRKRLSAKLKKVQEQKAKLDEGGENAVSEDVVADPPANGEVEKEEEAVVAAE</sequence>
<evidence type="ECO:0000313" key="3">
    <source>
        <dbReference type="Proteomes" id="UP001056384"/>
    </source>
</evidence>
<feature type="compositionally biased region" description="Basic and acidic residues" evidence="1">
    <location>
        <begin position="158"/>
        <end position="168"/>
    </location>
</feature>
<reference evidence="2" key="1">
    <citation type="submission" date="2022-06" db="EMBL/GenBank/DDBJ databases">
        <title>Complete genome sequences of two strains of the flax pathogen Septoria linicola.</title>
        <authorList>
            <person name="Lapalu N."/>
            <person name="Simon A."/>
            <person name="Demenou B."/>
            <person name="Paumier D."/>
            <person name="Guillot M.-P."/>
            <person name="Gout L."/>
            <person name="Valade R."/>
        </authorList>
    </citation>
    <scope>NUCLEOTIDE SEQUENCE</scope>
    <source>
        <strain evidence="2">SE15195</strain>
    </source>
</reference>
<feature type="region of interest" description="Disordered" evidence="1">
    <location>
        <begin position="117"/>
        <end position="199"/>
    </location>
</feature>
<dbReference type="AlphaFoldDB" id="A0A9Q9ES04"/>
<keyword evidence="3" id="KW-1185">Reference proteome</keyword>
<dbReference type="Proteomes" id="UP001056384">
    <property type="component" value="Chromosome 12"/>
</dbReference>
<feature type="compositionally biased region" description="Basic and acidic residues" evidence="1">
    <location>
        <begin position="140"/>
        <end position="149"/>
    </location>
</feature>
<accession>A0A9Q9ES04</accession>
<protein>
    <submittedName>
        <fullName evidence="2">Uncharacterized protein</fullName>
    </submittedName>
</protein>
<gene>
    <name evidence="2" type="ORF">Slin15195_G124220</name>
</gene>
<feature type="region of interest" description="Disordered" evidence="1">
    <location>
        <begin position="1"/>
        <end position="100"/>
    </location>
</feature>
<evidence type="ECO:0000256" key="1">
    <source>
        <dbReference type="SAM" id="MobiDB-lite"/>
    </source>
</evidence>
<proteinExistence type="predicted"/>